<comment type="caution">
    <text evidence="2">The sequence shown here is derived from an EMBL/GenBank/DDBJ whole genome shotgun (WGS) entry which is preliminary data.</text>
</comment>
<organism evidence="2 3">
    <name type="scientific">Eumeta variegata</name>
    <name type="common">Bagworm moth</name>
    <name type="synonym">Eumeta japonica</name>
    <dbReference type="NCBI Taxonomy" id="151549"/>
    <lineage>
        <taxon>Eukaryota</taxon>
        <taxon>Metazoa</taxon>
        <taxon>Ecdysozoa</taxon>
        <taxon>Arthropoda</taxon>
        <taxon>Hexapoda</taxon>
        <taxon>Insecta</taxon>
        <taxon>Pterygota</taxon>
        <taxon>Neoptera</taxon>
        <taxon>Endopterygota</taxon>
        <taxon>Lepidoptera</taxon>
        <taxon>Glossata</taxon>
        <taxon>Ditrysia</taxon>
        <taxon>Tineoidea</taxon>
        <taxon>Psychidae</taxon>
        <taxon>Oiketicinae</taxon>
        <taxon>Eumeta</taxon>
    </lineage>
</organism>
<evidence type="ECO:0000256" key="1">
    <source>
        <dbReference type="SAM" id="MobiDB-lite"/>
    </source>
</evidence>
<accession>A0A4C1YQP6</accession>
<evidence type="ECO:0000313" key="2">
    <source>
        <dbReference type="EMBL" id="GBP77232.1"/>
    </source>
</evidence>
<feature type="region of interest" description="Disordered" evidence="1">
    <location>
        <begin position="41"/>
        <end position="68"/>
    </location>
</feature>
<gene>
    <name evidence="2" type="ORF">EVAR_13255_1</name>
</gene>
<feature type="compositionally biased region" description="Low complexity" evidence="1">
    <location>
        <begin position="41"/>
        <end position="52"/>
    </location>
</feature>
<sequence length="101" mass="11445">MGHGAESRARPEWQLSVKPVFESLACRLDLSIREWKTETVVVESGTTSGTGSESKDIPPYTRKHSPFSHTSACTRYTRKRLYCGAAKTNLQYNYKTKKAHH</sequence>
<dbReference type="AlphaFoldDB" id="A0A4C1YQP6"/>
<keyword evidence="3" id="KW-1185">Reference proteome</keyword>
<name>A0A4C1YQP6_EUMVA</name>
<reference evidence="2 3" key="1">
    <citation type="journal article" date="2019" name="Commun. Biol.">
        <title>The bagworm genome reveals a unique fibroin gene that provides high tensile strength.</title>
        <authorList>
            <person name="Kono N."/>
            <person name="Nakamura H."/>
            <person name="Ohtoshi R."/>
            <person name="Tomita M."/>
            <person name="Numata K."/>
            <person name="Arakawa K."/>
        </authorList>
    </citation>
    <scope>NUCLEOTIDE SEQUENCE [LARGE SCALE GENOMIC DNA]</scope>
</reference>
<proteinExistence type="predicted"/>
<dbReference type="EMBL" id="BGZK01001323">
    <property type="protein sequence ID" value="GBP77232.1"/>
    <property type="molecule type" value="Genomic_DNA"/>
</dbReference>
<dbReference type="Proteomes" id="UP000299102">
    <property type="component" value="Unassembled WGS sequence"/>
</dbReference>
<protein>
    <submittedName>
        <fullName evidence="2">Uncharacterized protein</fullName>
    </submittedName>
</protein>
<evidence type="ECO:0000313" key="3">
    <source>
        <dbReference type="Proteomes" id="UP000299102"/>
    </source>
</evidence>